<evidence type="ECO:0000313" key="1">
    <source>
        <dbReference type="EMBL" id="GGR40373.1"/>
    </source>
</evidence>
<accession>A0A918KXH2</accession>
<dbReference type="PANTHER" id="PTHR20953">
    <property type="entry name" value="KINASE-RELATED"/>
    <property type="match status" value="1"/>
</dbReference>
<dbReference type="EMBL" id="BMQL01000104">
    <property type="protein sequence ID" value="GGR40373.1"/>
    <property type="molecule type" value="Genomic_DNA"/>
</dbReference>
<proteinExistence type="predicted"/>
<reference evidence="1" key="2">
    <citation type="submission" date="2020-09" db="EMBL/GenBank/DDBJ databases">
        <authorList>
            <person name="Sun Q."/>
            <person name="Ohkuma M."/>
        </authorList>
    </citation>
    <scope>NUCLEOTIDE SEQUENCE</scope>
    <source>
        <strain evidence="1">JCM 31311</strain>
    </source>
</reference>
<dbReference type="AlphaFoldDB" id="A0A918KXH2"/>
<sequence length="163" mass="18313">MWSTASASCAASAQCRTPLRRANIFPVGDPSRQERQLQEAIRNHSAAEVLTDEVQRDDIPLLLEANQNGTTVVCSLHGKSITSLVRHLQRRTLLGLIENPRDGVVSQRDDSIFSTIIEVHGKGLFRVVTDVDTAIAAVLNRRPVDYTYFGPWTKEYREERLKL</sequence>
<keyword evidence="2" id="KW-1185">Reference proteome</keyword>
<comment type="caution">
    <text evidence="1">The sequence shown here is derived from an EMBL/GenBank/DDBJ whole genome shotgun (WGS) entry which is preliminary data.</text>
</comment>
<dbReference type="RefSeq" id="WP_189093822.1">
    <property type="nucleotide sequence ID" value="NZ_BMQL01000104.1"/>
</dbReference>
<organism evidence="1 2">
    <name type="scientific">Deinococcus ruber</name>
    <dbReference type="NCBI Taxonomy" id="1848197"/>
    <lineage>
        <taxon>Bacteria</taxon>
        <taxon>Thermotogati</taxon>
        <taxon>Deinococcota</taxon>
        <taxon>Deinococci</taxon>
        <taxon>Deinococcales</taxon>
        <taxon>Deinococcaceae</taxon>
        <taxon>Deinococcus</taxon>
    </lineage>
</organism>
<protein>
    <submittedName>
        <fullName evidence="1">Uncharacterized protein</fullName>
    </submittedName>
</protein>
<name>A0A918KXH2_9DEIO</name>
<reference evidence="1" key="1">
    <citation type="journal article" date="2014" name="Int. J. Syst. Evol. Microbiol.">
        <title>Complete genome sequence of Corynebacterium casei LMG S-19264T (=DSM 44701T), isolated from a smear-ripened cheese.</title>
        <authorList>
            <consortium name="US DOE Joint Genome Institute (JGI-PGF)"/>
            <person name="Walter F."/>
            <person name="Albersmeier A."/>
            <person name="Kalinowski J."/>
            <person name="Ruckert C."/>
        </authorList>
    </citation>
    <scope>NUCLEOTIDE SEQUENCE</scope>
    <source>
        <strain evidence="1">JCM 31311</strain>
    </source>
</reference>
<gene>
    <name evidence="1" type="ORF">GCM10008957_56090</name>
</gene>
<dbReference type="Proteomes" id="UP000603865">
    <property type="component" value="Unassembled WGS sequence"/>
</dbReference>
<evidence type="ECO:0000313" key="2">
    <source>
        <dbReference type="Proteomes" id="UP000603865"/>
    </source>
</evidence>
<dbReference type="PANTHER" id="PTHR20953:SF3">
    <property type="entry name" value="P-LOOP CONTAINING NUCLEOSIDE TRIPHOSPHATE HYDROLASES SUPERFAMILY PROTEIN"/>
    <property type="match status" value="1"/>
</dbReference>